<dbReference type="InterPro" id="IPR041476">
    <property type="entry name" value="TRAF3IP1_C"/>
</dbReference>
<evidence type="ECO:0000256" key="9">
    <source>
        <dbReference type="SAM" id="Coils"/>
    </source>
</evidence>
<dbReference type="Proteomes" id="UP001196413">
    <property type="component" value="Unassembled WGS sequence"/>
</dbReference>
<evidence type="ECO:0000256" key="4">
    <source>
        <dbReference type="ARBA" id="ARBA00022794"/>
    </source>
</evidence>
<comment type="caution">
    <text evidence="13">The sequence shown here is derived from an EMBL/GenBank/DDBJ whole genome shotgun (WGS) entry which is preliminary data.</text>
</comment>
<dbReference type="GO" id="GO:0070507">
    <property type="term" value="P:regulation of microtubule cytoskeleton organization"/>
    <property type="evidence" value="ECO:0007669"/>
    <property type="project" value="TreeGrafter"/>
</dbReference>
<keyword evidence="4" id="KW-0970">Cilium biogenesis/degradation</keyword>
<comment type="subcellular location">
    <subcellularLocation>
        <location evidence="2">Cytoplasm</location>
        <location evidence="2">Cytoskeleton</location>
        <location evidence="2">Cilium axoneme</location>
    </subcellularLocation>
    <subcellularLocation>
        <location evidence="1">Cytoplasm</location>
        <location evidence="1">Cytoskeleton</location>
        <location evidence="1">Cilium basal body</location>
    </subcellularLocation>
</comment>
<dbReference type="GO" id="GO:0036064">
    <property type="term" value="C:ciliary basal body"/>
    <property type="evidence" value="ECO:0007669"/>
    <property type="project" value="TreeGrafter"/>
</dbReference>
<organism evidence="13 14">
    <name type="scientific">Parelaphostrongylus tenuis</name>
    <name type="common">Meningeal worm</name>
    <dbReference type="NCBI Taxonomy" id="148309"/>
    <lineage>
        <taxon>Eukaryota</taxon>
        <taxon>Metazoa</taxon>
        <taxon>Ecdysozoa</taxon>
        <taxon>Nematoda</taxon>
        <taxon>Chromadorea</taxon>
        <taxon>Rhabditida</taxon>
        <taxon>Rhabditina</taxon>
        <taxon>Rhabditomorpha</taxon>
        <taxon>Strongyloidea</taxon>
        <taxon>Metastrongylidae</taxon>
        <taxon>Parelaphostrongylus</taxon>
    </lineage>
</organism>
<sequence>MLEVNYYDNKLWLDKEKNEYVKIFEVAPQMLHQGISKERLRMVNTETTRTAFLGLIDKPPLTDQLLSRPPFRFILDIVKSTISRTGYLKDRFSPDDLNPSKFNDKNSKLAFLESLVQTINDGSLDDVKPSKIVAGKEPELTNLHTEEDEKETGEKKKRSKSKDRESHDKSDSKKGTEERKREKSKSVEKRKREGDEKNRDINSNHVKHQIEQEVDERNSAQQANLKDSGDRQLHMPTEDNEVTEIDAGLRPTVQERLPSATARPQTSLGRPGTAAARPPPPRLKRKQIAAVEETSVAPTQQVPELISESAPPPPSETFLVEDDEELEKLAPDDSRPSEVPGAINEQGGLVRKIIDTTAEFEMGMLNEAAEIDQGEFAKEKAKSEALLNALQEVTRTANPLSRIFDFAQEDLESMLKELEKWRIETKKYETLLEDKEAQGIGETQKLWQILNRLDEEIKDLRSSVTAAKARVIANNDRINEMLNNI</sequence>
<dbReference type="PANTHER" id="PTHR31363:SF0">
    <property type="entry name" value="TRAF3-INTERACTING PROTEIN 1"/>
    <property type="match status" value="1"/>
</dbReference>
<dbReference type="Gene3D" id="1.10.418.50">
    <property type="entry name" value="Microtubule-binding protein MIP-T3"/>
    <property type="match status" value="1"/>
</dbReference>
<protein>
    <submittedName>
        <fullName evidence="13">Microtubule-binding protein MIP-T3</fullName>
    </submittedName>
</protein>
<evidence type="ECO:0000256" key="8">
    <source>
        <dbReference type="ARBA" id="ARBA00043971"/>
    </source>
</evidence>
<keyword evidence="3" id="KW-0963">Cytoplasm</keyword>
<evidence type="ECO:0000259" key="11">
    <source>
        <dbReference type="Pfam" id="PF10243"/>
    </source>
</evidence>
<proteinExistence type="inferred from homology"/>
<keyword evidence="7" id="KW-0966">Cell projection</keyword>
<evidence type="ECO:0000313" key="13">
    <source>
        <dbReference type="EMBL" id="KAJ1352328.1"/>
    </source>
</evidence>
<dbReference type="EMBL" id="JAHQIW010001358">
    <property type="protein sequence ID" value="KAJ1352328.1"/>
    <property type="molecule type" value="Genomic_DNA"/>
</dbReference>
<evidence type="ECO:0000256" key="3">
    <source>
        <dbReference type="ARBA" id="ARBA00022490"/>
    </source>
</evidence>
<dbReference type="GO" id="GO:0042073">
    <property type="term" value="P:intraciliary transport"/>
    <property type="evidence" value="ECO:0007669"/>
    <property type="project" value="TreeGrafter"/>
</dbReference>
<dbReference type="InterPro" id="IPR018799">
    <property type="entry name" value="TRAF3IP1"/>
</dbReference>
<feature type="compositionally biased region" description="Basic and acidic residues" evidence="10">
    <location>
        <begin position="227"/>
        <end position="237"/>
    </location>
</feature>
<dbReference type="InterPro" id="IPR040468">
    <property type="entry name" value="TRAF3IP1_N"/>
</dbReference>
<dbReference type="GO" id="GO:0005930">
    <property type="term" value="C:axoneme"/>
    <property type="evidence" value="ECO:0007669"/>
    <property type="project" value="UniProtKB-SubCell"/>
</dbReference>
<comment type="similarity">
    <text evidence="8">Belongs to the TRAF3IP1 family.</text>
</comment>
<keyword evidence="5 9" id="KW-0175">Coiled coil</keyword>
<evidence type="ECO:0000256" key="7">
    <source>
        <dbReference type="ARBA" id="ARBA00023273"/>
    </source>
</evidence>
<keyword evidence="14" id="KW-1185">Reference proteome</keyword>
<keyword evidence="6" id="KW-0206">Cytoskeleton</keyword>
<feature type="domain" description="TRAF3-interacting protein 1 C-terminal" evidence="12">
    <location>
        <begin position="345"/>
        <end position="485"/>
    </location>
</feature>
<feature type="compositionally biased region" description="Basic and acidic residues" evidence="10">
    <location>
        <begin position="162"/>
        <end position="218"/>
    </location>
</feature>
<accession>A0AAD5M878</accession>
<dbReference type="InterPro" id="IPR042576">
    <property type="entry name" value="TRAF3IP1_N_sf"/>
</dbReference>
<dbReference type="Pfam" id="PF17749">
    <property type="entry name" value="MIP-T3_C"/>
    <property type="match status" value="1"/>
</dbReference>
<evidence type="ECO:0000256" key="10">
    <source>
        <dbReference type="SAM" id="MobiDB-lite"/>
    </source>
</evidence>
<feature type="compositionally biased region" description="Basic and acidic residues" evidence="10">
    <location>
        <begin position="125"/>
        <end position="147"/>
    </location>
</feature>
<evidence type="ECO:0000256" key="2">
    <source>
        <dbReference type="ARBA" id="ARBA00004430"/>
    </source>
</evidence>
<evidence type="ECO:0000256" key="1">
    <source>
        <dbReference type="ARBA" id="ARBA00004120"/>
    </source>
</evidence>
<evidence type="ECO:0000256" key="5">
    <source>
        <dbReference type="ARBA" id="ARBA00023054"/>
    </source>
</evidence>
<dbReference type="Pfam" id="PF10243">
    <property type="entry name" value="MIP-T3"/>
    <property type="match status" value="1"/>
</dbReference>
<dbReference type="GO" id="GO:0030992">
    <property type="term" value="C:intraciliary transport particle B"/>
    <property type="evidence" value="ECO:0007669"/>
    <property type="project" value="TreeGrafter"/>
</dbReference>
<dbReference type="GO" id="GO:0008017">
    <property type="term" value="F:microtubule binding"/>
    <property type="evidence" value="ECO:0007669"/>
    <property type="project" value="InterPro"/>
</dbReference>
<dbReference type="AlphaFoldDB" id="A0AAD5M878"/>
<dbReference type="GO" id="GO:0060271">
    <property type="term" value="P:cilium assembly"/>
    <property type="evidence" value="ECO:0007669"/>
    <property type="project" value="TreeGrafter"/>
</dbReference>
<gene>
    <name evidence="13" type="primary">DYF-11</name>
    <name evidence="13" type="ORF">KIN20_008640</name>
</gene>
<name>A0AAD5M878_PARTN</name>
<dbReference type="PANTHER" id="PTHR31363">
    <property type="entry name" value="TRAF3-INTERACTING PROTEIN 1"/>
    <property type="match status" value="1"/>
</dbReference>
<feature type="region of interest" description="Disordered" evidence="10">
    <location>
        <begin position="123"/>
        <end position="316"/>
    </location>
</feature>
<feature type="domain" description="TRAF3-interacting protein 1 N-terminal" evidence="11">
    <location>
        <begin position="46"/>
        <end position="143"/>
    </location>
</feature>
<evidence type="ECO:0000256" key="6">
    <source>
        <dbReference type="ARBA" id="ARBA00023212"/>
    </source>
</evidence>
<reference evidence="13" key="1">
    <citation type="submission" date="2021-06" db="EMBL/GenBank/DDBJ databases">
        <title>Parelaphostrongylus tenuis whole genome reference sequence.</title>
        <authorList>
            <person name="Garwood T.J."/>
            <person name="Larsen P.A."/>
            <person name="Fountain-Jones N.M."/>
            <person name="Garbe J.R."/>
            <person name="Macchietto M.G."/>
            <person name="Kania S.A."/>
            <person name="Gerhold R.W."/>
            <person name="Richards J.E."/>
            <person name="Wolf T.M."/>
        </authorList>
    </citation>
    <scope>NUCLEOTIDE SEQUENCE</scope>
    <source>
        <strain evidence="13">MNPRO001-30</strain>
        <tissue evidence="13">Meninges</tissue>
    </source>
</reference>
<feature type="coiled-coil region" evidence="9">
    <location>
        <begin position="404"/>
        <end position="470"/>
    </location>
</feature>
<evidence type="ECO:0000313" key="14">
    <source>
        <dbReference type="Proteomes" id="UP001196413"/>
    </source>
</evidence>
<evidence type="ECO:0000259" key="12">
    <source>
        <dbReference type="Pfam" id="PF17749"/>
    </source>
</evidence>